<proteinExistence type="inferred from homology"/>
<sequence length="413" mass="45849">MKIDECRKDFPILQRTMNHRPLVYLDNGATTLKPQPVIDAVMHYYTYLGANAHRGDYEMSAQVDAAYEGTRKKTAAFLNARYPEEIIFNSGSSEGLNQVALMLSNQRLQAGDVILSDESEHASSVLPWIHASQSRKTKVEYIPLDEEGKITIENFKKALHEKVKVVCLAQVSNVLGFEAPIKEITKLAHEHDALVVVDGAQSTPHIPIDVQDLDVDFFAFSAHKMCGPTGVGVLYGKKELLDALDPVYYGGESNARFDRSGTLILKETPLKYESGTQPIEGVLGLGAAIDYIQSIGKDVIHAHEWELKQYFLEKAKSLKTIHFYNEHAQSGICTFNVFDKGQMIPAQDVASFLNTKGIAVRSGTHCAKMLVDVLQVPGTCRASFYIYNTKEEVDQLVSALQEATLENCIGIFF</sequence>
<dbReference type="PIRSF" id="PIRSF005572">
    <property type="entry name" value="NifS"/>
    <property type="match status" value="1"/>
</dbReference>
<dbReference type="PANTHER" id="PTHR43586:SF8">
    <property type="entry name" value="CYSTEINE DESULFURASE 1, CHLOROPLASTIC"/>
    <property type="match status" value="1"/>
</dbReference>
<dbReference type="InterPro" id="IPR015421">
    <property type="entry name" value="PyrdxlP-dep_Trfase_major"/>
</dbReference>
<dbReference type="InterPro" id="IPR020578">
    <property type="entry name" value="Aminotrans_V_PyrdxlP_BS"/>
</dbReference>
<dbReference type="EMBL" id="JACHHD010000006">
    <property type="protein sequence ID" value="MBB5184774.1"/>
    <property type="molecule type" value="Genomic_DNA"/>
</dbReference>
<dbReference type="InterPro" id="IPR000192">
    <property type="entry name" value="Aminotrans_V_dom"/>
</dbReference>
<comment type="similarity">
    <text evidence="2">Belongs to the class-V pyridoxal-phosphate-dependent aminotransferase family. Csd subfamily.</text>
</comment>
<evidence type="ECO:0000256" key="2">
    <source>
        <dbReference type="ARBA" id="ARBA00010447"/>
    </source>
</evidence>
<dbReference type="Gene3D" id="3.40.640.10">
    <property type="entry name" value="Type I PLP-dependent aspartate aminotransferase-like (Major domain)"/>
    <property type="match status" value="1"/>
</dbReference>
<dbReference type="EC" id="2.8.1.7" evidence="3"/>
<dbReference type="AlphaFoldDB" id="A0A7W8D2H8"/>
<evidence type="ECO:0000256" key="5">
    <source>
        <dbReference type="ARBA" id="ARBA00022898"/>
    </source>
</evidence>
<protein>
    <recommendedName>
        <fullName evidence="3">cysteine desulfurase</fullName>
        <ecNumber evidence="3">2.8.1.7</ecNumber>
    </recommendedName>
</protein>
<dbReference type="InterPro" id="IPR016454">
    <property type="entry name" value="Cysteine_dSase"/>
</dbReference>
<evidence type="ECO:0000259" key="8">
    <source>
        <dbReference type="Pfam" id="PF00266"/>
    </source>
</evidence>
<comment type="caution">
    <text evidence="9">The sequence shown here is derived from an EMBL/GenBank/DDBJ whole genome shotgun (WGS) entry which is preliminary data.</text>
</comment>
<dbReference type="CDD" id="cd06453">
    <property type="entry name" value="SufS_like"/>
    <property type="match status" value="1"/>
</dbReference>
<dbReference type="GO" id="GO:0030170">
    <property type="term" value="F:pyridoxal phosphate binding"/>
    <property type="evidence" value="ECO:0007669"/>
    <property type="project" value="InterPro"/>
</dbReference>
<dbReference type="SUPFAM" id="SSF53383">
    <property type="entry name" value="PLP-dependent transferases"/>
    <property type="match status" value="1"/>
</dbReference>
<dbReference type="GO" id="GO:0006534">
    <property type="term" value="P:cysteine metabolic process"/>
    <property type="evidence" value="ECO:0007669"/>
    <property type="project" value="InterPro"/>
</dbReference>
<gene>
    <name evidence="9" type="ORF">HNQ43_000817</name>
</gene>
<accession>A0A7W8D2H8</accession>
<dbReference type="InterPro" id="IPR015424">
    <property type="entry name" value="PyrdxlP-dep_Trfase"/>
</dbReference>
<dbReference type="Proteomes" id="UP000521313">
    <property type="component" value="Unassembled WGS sequence"/>
</dbReference>
<organism evidence="9 10">
    <name type="scientific">Faecalicoccus acidiformans</name>
    <dbReference type="NCBI Taxonomy" id="915173"/>
    <lineage>
        <taxon>Bacteria</taxon>
        <taxon>Bacillati</taxon>
        <taxon>Bacillota</taxon>
        <taxon>Erysipelotrichia</taxon>
        <taxon>Erysipelotrichales</taxon>
        <taxon>Erysipelotrichaceae</taxon>
        <taxon>Faecalicoccus</taxon>
    </lineage>
</organism>
<reference evidence="9 10" key="1">
    <citation type="submission" date="2020-08" db="EMBL/GenBank/DDBJ databases">
        <title>Genomic Encyclopedia of Type Strains, Phase IV (KMG-IV): sequencing the most valuable type-strain genomes for metagenomic binning, comparative biology and taxonomic classification.</title>
        <authorList>
            <person name="Goeker M."/>
        </authorList>
    </citation>
    <scope>NUCLEOTIDE SEQUENCE [LARGE SCALE GENOMIC DNA]</scope>
    <source>
        <strain evidence="9 10">DSM 26963</strain>
    </source>
</reference>
<dbReference type="PANTHER" id="PTHR43586">
    <property type="entry name" value="CYSTEINE DESULFURASE"/>
    <property type="match status" value="1"/>
</dbReference>
<evidence type="ECO:0000313" key="9">
    <source>
        <dbReference type="EMBL" id="MBB5184774.1"/>
    </source>
</evidence>
<comment type="cofactor">
    <cofactor evidence="1 7">
        <name>pyridoxal 5'-phosphate</name>
        <dbReference type="ChEBI" id="CHEBI:597326"/>
    </cofactor>
</comment>
<dbReference type="GO" id="GO:0031071">
    <property type="term" value="F:cysteine desulfurase activity"/>
    <property type="evidence" value="ECO:0007669"/>
    <property type="project" value="UniProtKB-EC"/>
</dbReference>
<feature type="domain" description="Aminotransferase class V" evidence="8">
    <location>
        <begin position="23"/>
        <end position="396"/>
    </location>
</feature>
<evidence type="ECO:0000256" key="1">
    <source>
        <dbReference type="ARBA" id="ARBA00001933"/>
    </source>
</evidence>
<dbReference type="GO" id="GO:0016829">
    <property type="term" value="F:lyase activity"/>
    <property type="evidence" value="ECO:0007669"/>
    <property type="project" value="UniProtKB-KW"/>
</dbReference>
<dbReference type="InterPro" id="IPR015422">
    <property type="entry name" value="PyrdxlP-dep_Trfase_small"/>
</dbReference>
<keyword evidence="5" id="KW-0663">Pyridoxal phosphate</keyword>
<evidence type="ECO:0000313" key="10">
    <source>
        <dbReference type="Proteomes" id="UP000521313"/>
    </source>
</evidence>
<evidence type="ECO:0000256" key="3">
    <source>
        <dbReference type="ARBA" id="ARBA00012239"/>
    </source>
</evidence>
<dbReference type="Gene3D" id="3.90.1150.10">
    <property type="entry name" value="Aspartate Aminotransferase, domain 1"/>
    <property type="match status" value="1"/>
</dbReference>
<evidence type="ECO:0000256" key="4">
    <source>
        <dbReference type="ARBA" id="ARBA00022679"/>
    </source>
</evidence>
<comment type="catalytic activity">
    <reaction evidence="6">
        <text>(sulfur carrier)-H + L-cysteine = (sulfur carrier)-SH + L-alanine</text>
        <dbReference type="Rhea" id="RHEA:43892"/>
        <dbReference type="Rhea" id="RHEA-COMP:14737"/>
        <dbReference type="Rhea" id="RHEA-COMP:14739"/>
        <dbReference type="ChEBI" id="CHEBI:29917"/>
        <dbReference type="ChEBI" id="CHEBI:35235"/>
        <dbReference type="ChEBI" id="CHEBI:57972"/>
        <dbReference type="ChEBI" id="CHEBI:64428"/>
        <dbReference type="EC" id="2.8.1.7"/>
    </reaction>
</comment>
<keyword evidence="9" id="KW-0456">Lyase</keyword>
<evidence type="ECO:0000256" key="6">
    <source>
        <dbReference type="ARBA" id="ARBA00050776"/>
    </source>
</evidence>
<dbReference type="InterPro" id="IPR010970">
    <property type="entry name" value="Cys_dSase_SufS"/>
</dbReference>
<dbReference type="Pfam" id="PF00266">
    <property type="entry name" value="Aminotran_5"/>
    <property type="match status" value="1"/>
</dbReference>
<name>A0A7W8D2H8_9FIRM</name>
<keyword evidence="4 9" id="KW-0808">Transferase</keyword>
<dbReference type="PROSITE" id="PS00595">
    <property type="entry name" value="AA_TRANSFER_CLASS_5"/>
    <property type="match status" value="1"/>
</dbReference>
<evidence type="ECO:0000256" key="7">
    <source>
        <dbReference type="RuleBase" id="RU004504"/>
    </source>
</evidence>
<dbReference type="RefSeq" id="WP_183375049.1">
    <property type="nucleotide sequence ID" value="NZ_JACHHD010000006.1"/>
</dbReference>